<dbReference type="Proteomes" id="UP000326554">
    <property type="component" value="Unassembled WGS sequence"/>
</dbReference>
<dbReference type="Gene3D" id="3.90.400.10">
    <property type="entry name" value="Oligo-1,6-glucosidase, Domain 2"/>
    <property type="match status" value="1"/>
</dbReference>
<comment type="caution">
    <text evidence="4">The sequence shown here is derived from an EMBL/GenBank/DDBJ whole genome shotgun (WGS) entry which is preliminary data.</text>
</comment>
<accession>A0A5J5GHD2</accession>
<evidence type="ECO:0000256" key="2">
    <source>
        <dbReference type="SAM" id="MobiDB-lite"/>
    </source>
</evidence>
<dbReference type="Pfam" id="PF00128">
    <property type="entry name" value="Alpha-amylase"/>
    <property type="match status" value="1"/>
</dbReference>
<comment type="similarity">
    <text evidence="1">Belongs to the glycosyl hydrolase 13 family.</text>
</comment>
<feature type="region of interest" description="Disordered" evidence="2">
    <location>
        <begin position="494"/>
        <end position="522"/>
    </location>
</feature>
<sequence>MSLLPDDPVIYQIYPRSFRDTTGSGEGDLQGILDRLEYVASLGVDGIWLSPFYCTDFDDGGYDVCDHRAVDPRFGTIEDFDAIVAKAHELGLGVMIDQVLNHVSHKHVNFEAALEGNEKMAQWFVFRDPNPDGTAPNNWLSQFGPPAWTWSHERRQYYLHQFLDCQPNLDMRHPDVQDDHRKTLRFWLDRGVDAFRLDAVTSYLHDENLRDNPPASFEVHDKVSGPNHNPYTYQDHRHDMIPGDGAAYMEKIKQWGGEACFLLGESTSGNKSVQLALDFTEPGRLDSVYTTDLPEAATDPGKIADALMAAQGRWGRLTWWLSSHDQPRSNSAHGDGSWASARFYQLLLSLLPGPLLIYQGQELGLPQPELRQEEVTDPFDLLYWPEGPGREGARVPIPWTSQGPGWGFTSGTPWLPMRWAEHDSVEHQEAAAESPLQFTRRSIAFRRKERLSRPDTFAALSENDVLRLDILLDGRGWRALFNFSDTVPVDGDYGEPALSSGPLENGKLPPQTAAVWGYERKP</sequence>
<dbReference type="GO" id="GO:0004556">
    <property type="term" value="F:alpha-amylase activity"/>
    <property type="evidence" value="ECO:0007669"/>
    <property type="project" value="TreeGrafter"/>
</dbReference>
<protein>
    <submittedName>
        <fullName evidence="4">Alpha-amylase</fullName>
    </submittedName>
</protein>
<feature type="domain" description="Glycosyl hydrolase family 13 catalytic" evidence="3">
    <location>
        <begin position="12"/>
        <end position="394"/>
    </location>
</feature>
<reference evidence="4 5" key="1">
    <citation type="submission" date="2019-09" db="EMBL/GenBank/DDBJ databases">
        <authorList>
            <person name="Park J.-S."/>
            <person name="Choi H.-J."/>
        </authorList>
    </citation>
    <scope>NUCLEOTIDE SEQUENCE [LARGE SCALE GENOMIC DNA]</scope>
    <source>
        <strain evidence="4 5">176SS1-4</strain>
    </source>
</reference>
<evidence type="ECO:0000259" key="3">
    <source>
        <dbReference type="SMART" id="SM00642"/>
    </source>
</evidence>
<dbReference type="SUPFAM" id="SSF51445">
    <property type="entry name" value="(Trans)glycosidases"/>
    <property type="match status" value="1"/>
</dbReference>
<dbReference type="InterPro" id="IPR017853">
    <property type="entry name" value="GH"/>
</dbReference>
<proteinExistence type="inferred from homology"/>
<dbReference type="InterPro" id="IPR045857">
    <property type="entry name" value="O16G_dom_2"/>
</dbReference>
<evidence type="ECO:0000256" key="1">
    <source>
        <dbReference type="ARBA" id="ARBA00008061"/>
    </source>
</evidence>
<keyword evidence="5" id="KW-1185">Reference proteome</keyword>
<dbReference type="GO" id="GO:0009313">
    <property type="term" value="P:oligosaccharide catabolic process"/>
    <property type="evidence" value="ECO:0007669"/>
    <property type="project" value="TreeGrafter"/>
</dbReference>
<dbReference type="PANTHER" id="PTHR10357">
    <property type="entry name" value="ALPHA-AMYLASE FAMILY MEMBER"/>
    <property type="match status" value="1"/>
</dbReference>
<dbReference type="AlphaFoldDB" id="A0A5J5GHD2"/>
<dbReference type="InterPro" id="IPR006047">
    <property type="entry name" value="GH13_cat_dom"/>
</dbReference>
<dbReference type="EMBL" id="VYQE01000004">
    <property type="protein sequence ID" value="KAA9006944.1"/>
    <property type="molecule type" value="Genomic_DNA"/>
</dbReference>
<dbReference type="Gene3D" id="3.20.20.80">
    <property type="entry name" value="Glycosidases"/>
    <property type="match status" value="1"/>
</dbReference>
<dbReference type="SMART" id="SM00642">
    <property type="entry name" value="Aamy"/>
    <property type="match status" value="1"/>
</dbReference>
<evidence type="ECO:0000313" key="5">
    <source>
        <dbReference type="Proteomes" id="UP000326554"/>
    </source>
</evidence>
<name>A0A5J5GHD2_9RHOB</name>
<evidence type="ECO:0000313" key="4">
    <source>
        <dbReference type="EMBL" id="KAA9006944.1"/>
    </source>
</evidence>
<organism evidence="4 5">
    <name type="scientific">Histidinibacterium aquaticum</name>
    <dbReference type="NCBI Taxonomy" id="2613962"/>
    <lineage>
        <taxon>Bacteria</taxon>
        <taxon>Pseudomonadati</taxon>
        <taxon>Pseudomonadota</taxon>
        <taxon>Alphaproteobacteria</taxon>
        <taxon>Rhodobacterales</taxon>
        <taxon>Paracoccaceae</taxon>
        <taxon>Histidinibacterium</taxon>
    </lineage>
</organism>
<dbReference type="PANTHER" id="PTHR10357:SF179">
    <property type="entry name" value="NEUTRAL AND BASIC AMINO ACID TRANSPORT PROTEIN RBAT"/>
    <property type="match status" value="1"/>
</dbReference>
<gene>
    <name evidence="4" type="ORF">F3S47_14340</name>
</gene>